<gene>
    <name evidence="2" type="ORF">TCNE_LOCUS4621</name>
</gene>
<dbReference type="AlphaFoldDB" id="A0A3P7HA56"/>
<proteinExistence type="predicted"/>
<accession>A0A3P7HA56</accession>
<protein>
    <submittedName>
        <fullName evidence="2">Uncharacterized protein</fullName>
    </submittedName>
</protein>
<sequence length="58" mass="6481">MNVEVYVEKPQKDIHDFVGTLKSELVGGLLGHHLGTSTSRRPSSLLGEIIRRHQDEAE</sequence>
<feature type="compositionally biased region" description="Basic and acidic residues" evidence="1">
    <location>
        <begin position="49"/>
        <end position="58"/>
    </location>
</feature>
<organism evidence="2">
    <name type="scientific">Toxocara canis</name>
    <name type="common">Canine roundworm</name>
    <dbReference type="NCBI Taxonomy" id="6265"/>
    <lineage>
        <taxon>Eukaryota</taxon>
        <taxon>Metazoa</taxon>
        <taxon>Ecdysozoa</taxon>
        <taxon>Nematoda</taxon>
        <taxon>Chromadorea</taxon>
        <taxon>Rhabditida</taxon>
        <taxon>Spirurina</taxon>
        <taxon>Ascaridomorpha</taxon>
        <taxon>Ascaridoidea</taxon>
        <taxon>Toxocaridae</taxon>
        <taxon>Toxocara</taxon>
    </lineage>
</organism>
<name>A0A3P7HA56_TOXCA</name>
<reference evidence="2" key="1">
    <citation type="submission" date="2018-11" db="EMBL/GenBank/DDBJ databases">
        <authorList>
            <consortium name="Pathogen Informatics"/>
        </authorList>
    </citation>
    <scope>NUCLEOTIDE SEQUENCE [LARGE SCALE GENOMIC DNA]</scope>
</reference>
<evidence type="ECO:0000313" key="2">
    <source>
        <dbReference type="EMBL" id="VDM31255.1"/>
    </source>
</evidence>
<evidence type="ECO:0000256" key="1">
    <source>
        <dbReference type="SAM" id="MobiDB-lite"/>
    </source>
</evidence>
<dbReference type="EMBL" id="UYWY01008248">
    <property type="protein sequence ID" value="VDM31255.1"/>
    <property type="molecule type" value="Genomic_DNA"/>
</dbReference>
<feature type="region of interest" description="Disordered" evidence="1">
    <location>
        <begin position="32"/>
        <end position="58"/>
    </location>
</feature>